<organism evidence="1 2">
    <name type="scientific">Subdoligranulum variabile</name>
    <dbReference type="NCBI Taxonomy" id="214851"/>
    <lineage>
        <taxon>Bacteria</taxon>
        <taxon>Bacillati</taxon>
        <taxon>Bacillota</taxon>
        <taxon>Clostridia</taxon>
        <taxon>Eubacteriales</taxon>
        <taxon>Oscillospiraceae</taxon>
        <taxon>Subdoligranulum</taxon>
    </lineage>
</organism>
<proteinExistence type="predicted"/>
<evidence type="ECO:0000313" key="2">
    <source>
        <dbReference type="Proteomes" id="UP000782880"/>
    </source>
</evidence>
<reference evidence="1" key="1">
    <citation type="journal article" date="2021" name="PeerJ">
        <title>Extensive microbial diversity within the chicken gut microbiome revealed by metagenomics and culture.</title>
        <authorList>
            <person name="Gilroy R."/>
            <person name="Ravi A."/>
            <person name="Getino M."/>
            <person name="Pursley I."/>
            <person name="Horton D.L."/>
            <person name="Alikhan N.F."/>
            <person name="Baker D."/>
            <person name="Gharbi K."/>
            <person name="Hall N."/>
            <person name="Watson M."/>
            <person name="Adriaenssens E.M."/>
            <person name="Foster-Nyarko E."/>
            <person name="Jarju S."/>
            <person name="Secka A."/>
            <person name="Antonio M."/>
            <person name="Oren A."/>
            <person name="Chaudhuri R.R."/>
            <person name="La Ragione R."/>
            <person name="Hildebrand F."/>
            <person name="Pallen M.J."/>
        </authorList>
    </citation>
    <scope>NUCLEOTIDE SEQUENCE</scope>
    <source>
        <strain evidence="1">ChiBcec21-2208</strain>
    </source>
</reference>
<reference evidence="1" key="2">
    <citation type="submission" date="2021-09" db="EMBL/GenBank/DDBJ databases">
        <authorList>
            <person name="Gilroy R."/>
        </authorList>
    </citation>
    <scope>NUCLEOTIDE SEQUENCE</scope>
    <source>
        <strain evidence="1">ChiBcec21-2208</strain>
    </source>
</reference>
<sequence length="48" mass="5906">MRKKKYHLYLTAEERRYVFNALLAYRNKLLAQGRYTDLIDEVMIKLQK</sequence>
<dbReference type="AlphaFoldDB" id="A0A921LNV8"/>
<protein>
    <submittedName>
        <fullName evidence="1">Uncharacterized protein</fullName>
    </submittedName>
</protein>
<gene>
    <name evidence="1" type="ORF">K8V20_10780</name>
</gene>
<evidence type="ECO:0000313" key="1">
    <source>
        <dbReference type="EMBL" id="HJG29111.1"/>
    </source>
</evidence>
<dbReference type="Proteomes" id="UP000782880">
    <property type="component" value="Unassembled WGS sequence"/>
</dbReference>
<name>A0A921LNV8_9FIRM</name>
<accession>A0A921LNV8</accession>
<dbReference type="EMBL" id="DYVE01000277">
    <property type="protein sequence ID" value="HJG29111.1"/>
    <property type="molecule type" value="Genomic_DNA"/>
</dbReference>
<comment type="caution">
    <text evidence="1">The sequence shown here is derived from an EMBL/GenBank/DDBJ whole genome shotgun (WGS) entry which is preliminary data.</text>
</comment>